<dbReference type="OrthoDB" id="32974at2"/>
<organism evidence="2 3">
    <name type="scientific">Alkanindiges illinoisensis</name>
    <dbReference type="NCBI Taxonomy" id="197183"/>
    <lineage>
        <taxon>Bacteria</taxon>
        <taxon>Pseudomonadati</taxon>
        <taxon>Pseudomonadota</taxon>
        <taxon>Gammaproteobacteria</taxon>
        <taxon>Moraxellales</taxon>
        <taxon>Moraxellaceae</taxon>
        <taxon>Alkanindiges</taxon>
    </lineage>
</organism>
<dbReference type="Proteomes" id="UP000297834">
    <property type="component" value="Unassembled WGS sequence"/>
</dbReference>
<comment type="caution">
    <text evidence="2">The sequence shown here is derived from an EMBL/GenBank/DDBJ whole genome shotgun (WGS) entry which is preliminary data.</text>
</comment>
<keyword evidence="3" id="KW-1185">Reference proteome</keyword>
<protein>
    <submittedName>
        <fullName evidence="2">Type II toxin-antitoxin system VapC family toxin</fullName>
    </submittedName>
</protein>
<evidence type="ECO:0000259" key="1">
    <source>
        <dbReference type="Pfam" id="PF01850"/>
    </source>
</evidence>
<dbReference type="SUPFAM" id="SSF88723">
    <property type="entry name" value="PIN domain-like"/>
    <property type="match status" value="1"/>
</dbReference>
<dbReference type="STRING" id="1120977.GCA_000619845_00522"/>
<evidence type="ECO:0000313" key="3">
    <source>
        <dbReference type="Proteomes" id="UP000297834"/>
    </source>
</evidence>
<feature type="domain" description="PIN" evidence="1">
    <location>
        <begin position="3"/>
        <end position="118"/>
    </location>
</feature>
<proteinExistence type="predicted"/>
<accession>A0A4Y7XF08</accession>
<dbReference type="Gene3D" id="3.40.50.1010">
    <property type="entry name" value="5'-nuclease"/>
    <property type="match status" value="1"/>
</dbReference>
<dbReference type="EMBL" id="SNTY01000009">
    <property type="protein sequence ID" value="TEU30345.1"/>
    <property type="molecule type" value="Genomic_DNA"/>
</dbReference>
<gene>
    <name evidence="2" type="ORF">E2B99_02260</name>
</gene>
<dbReference type="InterPro" id="IPR029060">
    <property type="entry name" value="PIN-like_dom_sf"/>
</dbReference>
<evidence type="ECO:0000313" key="2">
    <source>
        <dbReference type="EMBL" id="TEU30345.1"/>
    </source>
</evidence>
<dbReference type="RefSeq" id="WP_134243375.1">
    <property type="nucleotide sequence ID" value="NZ_SNTY01000009.1"/>
</dbReference>
<dbReference type="Pfam" id="PF01850">
    <property type="entry name" value="PIN"/>
    <property type="match status" value="1"/>
</dbReference>
<name>A0A4Y7XF08_9GAMM</name>
<dbReference type="AlphaFoldDB" id="A0A4Y7XF08"/>
<reference evidence="2 3" key="1">
    <citation type="submission" date="2019-03" db="EMBL/GenBank/DDBJ databases">
        <title>Alkanindiges illinoisensis: a potential pathogenic isolated from ascites of a gastric cancer patient with abdominal metastasis.</title>
        <authorList>
            <person name="Hu X."/>
            <person name="Yang B."/>
            <person name="Yan X."/>
            <person name="Lin L."/>
            <person name="Zhao H."/>
            <person name="Zhou F."/>
            <person name="Su B."/>
            <person name="Chen J."/>
            <person name="Rui Y."/>
            <person name="Wang Q."/>
            <person name="Zheng L."/>
        </authorList>
    </citation>
    <scope>NUCLEOTIDE SEQUENCE [LARGE SCALE GENOMIC DNA]</scope>
    <source>
        <strain evidence="2 3">NFYY 23406</strain>
    </source>
</reference>
<dbReference type="InterPro" id="IPR002716">
    <property type="entry name" value="PIN_dom"/>
</dbReference>
<dbReference type="CDD" id="cd18683">
    <property type="entry name" value="PIN_VapC-like"/>
    <property type="match status" value="1"/>
</dbReference>
<sequence>MIAIDTNIIIRLLTHDDSKQYDIAYKLFQDSVIYIADSVILESEWVLRYAYDFSAAQICNAMTKLFGLPNIILDNPALIAQVINWYSQGLDFGDAMHLAKCEQVSQLKTFDQKFIKKAVGLSLCQVTLAG</sequence>